<keyword evidence="1" id="KW-0472">Membrane</keyword>
<dbReference type="EMBL" id="JBBJBU010000002">
    <property type="protein sequence ID" value="KAK7206619.1"/>
    <property type="molecule type" value="Genomic_DNA"/>
</dbReference>
<organism evidence="2 3">
    <name type="scientific">Myxozyma melibiosi</name>
    <dbReference type="NCBI Taxonomy" id="54550"/>
    <lineage>
        <taxon>Eukaryota</taxon>
        <taxon>Fungi</taxon>
        <taxon>Dikarya</taxon>
        <taxon>Ascomycota</taxon>
        <taxon>Saccharomycotina</taxon>
        <taxon>Lipomycetes</taxon>
        <taxon>Lipomycetales</taxon>
        <taxon>Lipomycetaceae</taxon>
        <taxon>Myxozyma</taxon>
    </lineage>
</organism>
<gene>
    <name evidence="2" type="ORF">BZA70DRAFT_108685</name>
</gene>
<sequence length="283" mass="30053">MLLKILMWFVPGPIKKAMAVKPAAAARAFIFLFLFITVFLLVFMLLGCTKSPSTYSSVYAVRFTTTGGVNGTVSMDASYYGVCGISNTTTVCQRSTSATSTALLPFRYAKSASATVDLVALAEIVKKDIIHPTLAISTLTFTILALLSSSASWTVVNTDSTVAHLLNTCTLWSTVLATMLSGMTVSWSHVAGSTLAQTLSGATNGAVEGHIGRRMDAMGWTAFSFLLLTTAAVVVCVVLEDDGSQGDNDSLKKGEAKDNTTVGMGEYDMQGYRLPTPVSVSRY</sequence>
<feature type="transmembrane region" description="Helical" evidence="1">
    <location>
        <begin position="217"/>
        <end position="239"/>
    </location>
</feature>
<dbReference type="InterPro" id="IPR033481">
    <property type="entry name" value="Dni1/Fig1"/>
</dbReference>
<evidence type="ECO:0000256" key="1">
    <source>
        <dbReference type="SAM" id="Phobius"/>
    </source>
</evidence>
<evidence type="ECO:0000313" key="3">
    <source>
        <dbReference type="Proteomes" id="UP001498771"/>
    </source>
</evidence>
<protein>
    <submittedName>
        <fullName evidence="2">Ca2+ regulator and membrane fusion protein Fig1-domain-containing protein</fullName>
    </submittedName>
</protein>
<keyword evidence="1" id="KW-1133">Transmembrane helix</keyword>
<feature type="transmembrane region" description="Helical" evidence="1">
    <location>
        <begin position="134"/>
        <end position="156"/>
    </location>
</feature>
<dbReference type="Pfam" id="PF12351">
    <property type="entry name" value="Fig1"/>
    <property type="match status" value="1"/>
</dbReference>
<keyword evidence="1" id="KW-0812">Transmembrane</keyword>
<dbReference type="PANTHER" id="PTHR28092">
    <property type="entry name" value="FACTOR-INDUCED GENE 1 PROTEIN"/>
    <property type="match status" value="1"/>
</dbReference>
<reference evidence="2 3" key="1">
    <citation type="submission" date="2024-03" db="EMBL/GenBank/DDBJ databases">
        <title>Genome-scale model development and genomic sequencing of the oleaginous clade Lipomyces.</title>
        <authorList>
            <consortium name="Lawrence Berkeley National Laboratory"/>
            <person name="Czajka J.J."/>
            <person name="Han Y."/>
            <person name="Kim J."/>
            <person name="Mondo S.J."/>
            <person name="Hofstad B.A."/>
            <person name="Robles A."/>
            <person name="Haridas S."/>
            <person name="Riley R."/>
            <person name="LaButti K."/>
            <person name="Pangilinan J."/>
            <person name="Andreopoulos W."/>
            <person name="Lipzen A."/>
            <person name="Yan J."/>
            <person name="Wang M."/>
            <person name="Ng V."/>
            <person name="Grigoriev I.V."/>
            <person name="Spatafora J.W."/>
            <person name="Magnuson J.K."/>
            <person name="Baker S.E."/>
            <person name="Pomraning K.R."/>
        </authorList>
    </citation>
    <scope>NUCLEOTIDE SEQUENCE [LARGE SCALE GENOMIC DNA]</scope>
    <source>
        <strain evidence="2 3">Phaff 52-87</strain>
    </source>
</reference>
<name>A0ABR1F9T7_9ASCO</name>
<dbReference type="GeneID" id="90034906"/>
<proteinExistence type="predicted"/>
<accession>A0ABR1F9T7</accession>
<feature type="transmembrane region" description="Helical" evidence="1">
    <location>
        <begin position="29"/>
        <end position="48"/>
    </location>
</feature>
<keyword evidence="3" id="KW-1185">Reference proteome</keyword>
<dbReference type="Proteomes" id="UP001498771">
    <property type="component" value="Unassembled WGS sequence"/>
</dbReference>
<comment type="caution">
    <text evidence="2">The sequence shown here is derived from an EMBL/GenBank/DDBJ whole genome shotgun (WGS) entry which is preliminary data.</text>
</comment>
<dbReference type="PANTHER" id="PTHR28092:SF1">
    <property type="entry name" value="FACTOR-INDUCED GENE 1 PROTEIN"/>
    <property type="match status" value="1"/>
</dbReference>
<dbReference type="RefSeq" id="XP_064769652.1">
    <property type="nucleotide sequence ID" value="XM_064909394.1"/>
</dbReference>
<evidence type="ECO:0000313" key="2">
    <source>
        <dbReference type="EMBL" id="KAK7206619.1"/>
    </source>
</evidence>